<dbReference type="Proteomes" id="UP000637628">
    <property type="component" value="Unassembled WGS sequence"/>
</dbReference>
<feature type="chain" id="PRO_5046808749" evidence="1">
    <location>
        <begin position="29"/>
        <end position="138"/>
    </location>
</feature>
<feature type="signal peptide" evidence="1">
    <location>
        <begin position="1"/>
        <end position="28"/>
    </location>
</feature>
<evidence type="ECO:0000313" key="3">
    <source>
        <dbReference type="Proteomes" id="UP000637628"/>
    </source>
</evidence>
<organism evidence="2 3">
    <name type="scientific">Paractinoplanes durhamensis</name>
    <dbReference type="NCBI Taxonomy" id="113563"/>
    <lineage>
        <taxon>Bacteria</taxon>
        <taxon>Bacillati</taxon>
        <taxon>Actinomycetota</taxon>
        <taxon>Actinomycetes</taxon>
        <taxon>Micromonosporales</taxon>
        <taxon>Micromonosporaceae</taxon>
        <taxon>Paractinoplanes</taxon>
    </lineage>
</organism>
<reference evidence="2 3" key="1">
    <citation type="submission" date="2021-01" db="EMBL/GenBank/DDBJ databases">
        <title>Whole genome shotgun sequence of Actinoplanes durhamensis NBRC 14914.</title>
        <authorList>
            <person name="Komaki H."/>
            <person name="Tamura T."/>
        </authorList>
    </citation>
    <scope>NUCLEOTIDE SEQUENCE [LARGE SCALE GENOMIC DNA]</scope>
    <source>
        <strain evidence="2 3">NBRC 14914</strain>
    </source>
</reference>
<protein>
    <submittedName>
        <fullName evidence="2">Uncharacterized protein</fullName>
    </submittedName>
</protein>
<gene>
    <name evidence="2" type="ORF">Adu01nite_90950</name>
</gene>
<keyword evidence="3" id="KW-1185">Reference proteome</keyword>
<name>A0ABQ3ZD61_9ACTN</name>
<evidence type="ECO:0000313" key="2">
    <source>
        <dbReference type="EMBL" id="GIE07745.1"/>
    </source>
</evidence>
<accession>A0ABQ3ZD61</accession>
<sequence length="138" mass="14050">MYMIKLTRTLTYQSVRRSLGAATAAALAAVTLTGGPAAAGTRAQVALDSFFGDRGEVVTDFAGWYDRGNAVAAIGDGVIVAGDASAPGTSLVTGDFGYDAGVRGLAKLPHDRLVAAGSVENQDQAGAEDFAVAGYRLH</sequence>
<comment type="caution">
    <text evidence="2">The sequence shown here is derived from an EMBL/GenBank/DDBJ whole genome shotgun (WGS) entry which is preliminary data.</text>
</comment>
<keyword evidence="1" id="KW-0732">Signal</keyword>
<dbReference type="EMBL" id="BOML01000088">
    <property type="protein sequence ID" value="GIE07745.1"/>
    <property type="molecule type" value="Genomic_DNA"/>
</dbReference>
<evidence type="ECO:0000256" key="1">
    <source>
        <dbReference type="SAM" id="SignalP"/>
    </source>
</evidence>
<proteinExistence type="predicted"/>